<reference evidence="5 6" key="1">
    <citation type="submission" date="2015-06" db="EMBL/GenBank/DDBJ databases">
        <title>Draft genome sequence of the purine-degrading Clostridium cylindrosporum HC-1 (DSM 605).</title>
        <authorList>
            <person name="Poehlein A."/>
            <person name="Schiel-Bengelsdorf B."/>
            <person name="Bengelsdorf F."/>
            <person name="Daniel R."/>
            <person name="Duerre P."/>
        </authorList>
    </citation>
    <scope>NUCLEOTIDE SEQUENCE [LARGE SCALE GENOMIC DNA]</scope>
    <source>
        <strain evidence="5 6">DSM 605</strain>
    </source>
</reference>
<dbReference type="GO" id="GO:0019478">
    <property type="term" value="P:D-amino acid catabolic process"/>
    <property type="evidence" value="ECO:0007669"/>
    <property type="project" value="UniProtKB-UniRule"/>
</dbReference>
<proteinExistence type="inferred from homology"/>
<dbReference type="PANTHER" id="PTHR10472">
    <property type="entry name" value="D-TYROSYL-TRNA TYR DEACYLASE"/>
    <property type="match status" value="1"/>
</dbReference>
<keyword evidence="2 4" id="KW-0820">tRNA-binding</keyword>
<dbReference type="AlphaFoldDB" id="A0A0J8DAD1"/>
<dbReference type="HAMAP" id="MF_00518">
    <property type="entry name" value="Deacylase_Dtd"/>
    <property type="match status" value="1"/>
</dbReference>
<dbReference type="GO" id="GO:0106026">
    <property type="term" value="F:Gly-tRNA(Ala) deacylase activity"/>
    <property type="evidence" value="ECO:0007669"/>
    <property type="project" value="UniProtKB-UniRule"/>
</dbReference>
<evidence type="ECO:0000313" key="5">
    <source>
        <dbReference type="EMBL" id="KMT21274.1"/>
    </source>
</evidence>
<accession>A0A0J8DAD1</accession>
<dbReference type="SUPFAM" id="SSF69500">
    <property type="entry name" value="DTD-like"/>
    <property type="match status" value="1"/>
</dbReference>
<comment type="function">
    <text evidence="4">An aminoacyl-tRNA editing enzyme that deacylates mischarged D-aminoacyl-tRNAs. Also deacylates mischarged glycyl-tRNA(Ala), protecting cells against glycine mischarging by AlaRS. Acts via tRNA-based rather than protein-based catalysis; rejects L-amino acids rather than detecting D-amino acids in the active site. By recycling D-aminoacyl-tRNA to D-amino acids and free tRNA molecules, this enzyme counteracts the toxicity associated with the formation of D-aminoacyl-tRNA entities in vivo and helps enforce protein L-homochirality.</text>
</comment>
<gene>
    <name evidence="4 5" type="primary">dtd</name>
    <name evidence="5" type="ORF">CLCY_2c00340</name>
</gene>
<dbReference type="GO" id="GO:0000049">
    <property type="term" value="F:tRNA binding"/>
    <property type="evidence" value="ECO:0007669"/>
    <property type="project" value="UniProtKB-UniRule"/>
</dbReference>
<dbReference type="Gene3D" id="3.50.80.10">
    <property type="entry name" value="D-tyrosyl-tRNA(Tyr) deacylase"/>
    <property type="match status" value="1"/>
</dbReference>
<evidence type="ECO:0000256" key="4">
    <source>
        <dbReference type="HAMAP-Rule" id="MF_00518"/>
    </source>
</evidence>
<organism evidence="5 6">
    <name type="scientific">Clostridium cylindrosporum DSM 605</name>
    <dbReference type="NCBI Taxonomy" id="1121307"/>
    <lineage>
        <taxon>Bacteria</taxon>
        <taxon>Bacillati</taxon>
        <taxon>Bacillota</taxon>
        <taxon>Clostridia</taxon>
        <taxon>Eubacteriales</taxon>
        <taxon>Clostridiaceae</taxon>
        <taxon>Clostridium</taxon>
    </lineage>
</organism>
<dbReference type="GO" id="GO:0051500">
    <property type="term" value="F:D-tyrosyl-tRNA(Tyr) deacylase activity"/>
    <property type="evidence" value="ECO:0007669"/>
    <property type="project" value="TreeGrafter"/>
</dbReference>
<evidence type="ECO:0000313" key="6">
    <source>
        <dbReference type="Proteomes" id="UP000036756"/>
    </source>
</evidence>
<comment type="caution">
    <text evidence="5">The sequence shown here is derived from an EMBL/GenBank/DDBJ whole genome shotgun (WGS) entry which is preliminary data.</text>
</comment>
<dbReference type="FunFam" id="3.50.80.10:FF:000001">
    <property type="entry name" value="D-aminoacyl-tRNA deacylase"/>
    <property type="match status" value="1"/>
</dbReference>
<dbReference type="GO" id="GO:0043908">
    <property type="term" value="F:Ser(Gly)-tRNA(Ala) hydrolase activity"/>
    <property type="evidence" value="ECO:0007669"/>
    <property type="project" value="UniProtKB-UniRule"/>
</dbReference>
<evidence type="ECO:0000256" key="1">
    <source>
        <dbReference type="ARBA" id="ARBA00009673"/>
    </source>
</evidence>
<keyword evidence="3 4" id="KW-0378">Hydrolase</keyword>
<comment type="similarity">
    <text evidence="1 4">Belongs to the DTD family.</text>
</comment>
<dbReference type="EMBL" id="LFVU01000027">
    <property type="protein sequence ID" value="KMT21274.1"/>
    <property type="molecule type" value="Genomic_DNA"/>
</dbReference>
<comment type="subunit">
    <text evidence="4">Homodimer.</text>
</comment>
<comment type="catalytic activity">
    <reaction evidence="4">
        <text>glycyl-tRNA(Ala) + H2O = tRNA(Ala) + glycine + H(+)</text>
        <dbReference type="Rhea" id="RHEA:53744"/>
        <dbReference type="Rhea" id="RHEA-COMP:9657"/>
        <dbReference type="Rhea" id="RHEA-COMP:13640"/>
        <dbReference type="ChEBI" id="CHEBI:15377"/>
        <dbReference type="ChEBI" id="CHEBI:15378"/>
        <dbReference type="ChEBI" id="CHEBI:57305"/>
        <dbReference type="ChEBI" id="CHEBI:78442"/>
        <dbReference type="ChEBI" id="CHEBI:78522"/>
    </reaction>
</comment>
<comment type="catalytic activity">
    <reaction evidence="4">
        <text>a D-aminoacyl-tRNA + H2O = a tRNA + a D-alpha-amino acid + H(+)</text>
        <dbReference type="Rhea" id="RHEA:13953"/>
        <dbReference type="Rhea" id="RHEA-COMP:10123"/>
        <dbReference type="Rhea" id="RHEA-COMP:10124"/>
        <dbReference type="ChEBI" id="CHEBI:15377"/>
        <dbReference type="ChEBI" id="CHEBI:15378"/>
        <dbReference type="ChEBI" id="CHEBI:59871"/>
        <dbReference type="ChEBI" id="CHEBI:78442"/>
        <dbReference type="ChEBI" id="CHEBI:79333"/>
        <dbReference type="EC" id="3.1.1.96"/>
    </reaction>
</comment>
<name>A0A0J8DAD1_CLOCY</name>
<comment type="domain">
    <text evidence="4">A Gly-cisPro motif from one monomer fits into the active site of the other monomer to allow specific chiral rejection of L-amino acids.</text>
</comment>
<dbReference type="EC" id="3.1.1.-" evidence="4"/>
<keyword evidence="4" id="KW-0963">Cytoplasm</keyword>
<dbReference type="PATRIC" id="fig|1121307.3.peg.890"/>
<protein>
    <recommendedName>
        <fullName evidence="4">D-aminoacyl-tRNA deacylase</fullName>
        <shortName evidence="4">DTD</shortName>
        <ecNumber evidence="4">3.1.1.96</ecNumber>
    </recommendedName>
    <alternativeName>
        <fullName evidence="4">Gly-tRNA(Ala) deacylase</fullName>
        <ecNumber evidence="4">3.1.1.-</ecNumber>
    </alternativeName>
</protein>
<dbReference type="STRING" id="1121307.CLCY_2c00340"/>
<evidence type="ECO:0000256" key="2">
    <source>
        <dbReference type="ARBA" id="ARBA00022555"/>
    </source>
</evidence>
<feature type="short sequence motif" description="Gly-cisPro motif, important for rejection of L-amino acids" evidence="4">
    <location>
        <begin position="137"/>
        <end position="138"/>
    </location>
</feature>
<sequence>MRAVVQRVDFSKVEVDKEVIGSINRGLLVLLGVEDSDEDSDIKYMVDKIVNLRIFEDENEKMNLSLKDINGELLVVSQFTLYGDCRRGRRPNFMGAAKPEFANSMYEEFLKEARGHIEKVESGSFGAHMNISLLNNGPVTILLDSKKNF</sequence>
<dbReference type="GO" id="GO:0005737">
    <property type="term" value="C:cytoplasm"/>
    <property type="evidence" value="ECO:0007669"/>
    <property type="project" value="UniProtKB-SubCell"/>
</dbReference>
<dbReference type="Proteomes" id="UP000036756">
    <property type="component" value="Unassembled WGS sequence"/>
</dbReference>
<dbReference type="Pfam" id="PF02580">
    <property type="entry name" value="Tyr_Deacylase"/>
    <property type="match status" value="1"/>
</dbReference>
<dbReference type="InterPro" id="IPR023509">
    <property type="entry name" value="DTD-like_sf"/>
</dbReference>
<dbReference type="PANTHER" id="PTHR10472:SF5">
    <property type="entry name" value="D-AMINOACYL-TRNA DEACYLASE 1"/>
    <property type="match status" value="1"/>
</dbReference>
<comment type="subcellular location">
    <subcellularLocation>
        <location evidence="4">Cytoplasm</location>
    </subcellularLocation>
</comment>
<keyword evidence="4" id="KW-0694">RNA-binding</keyword>
<dbReference type="InterPro" id="IPR003732">
    <property type="entry name" value="Daa-tRNA_deacyls_DTD"/>
</dbReference>
<dbReference type="CDD" id="cd00563">
    <property type="entry name" value="Dtyr_deacylase"/>
    <property type="match status" value="1"/>
</dbReference>
<dbReference type="NCBIfam" id="TIGR00256">
    <property type="entry name" value="D-aminoacyl-tRNA deacylase"/>
    <property type="match status" value="1"/>
</dbReference>
<keyword evidence="6" id="KW-1185">Reference proteome</keyword>
<evidence type="ECO:0000256" key="3">
    <source>
        <dbReference type="ARBA" id="ARBA00022801"/>
    </source>
</evidence>
<dbReference type="RefSeq" id="WP_048570720.1">
    <property type="nucleotide sequence ID" value="NZ_LFVU01000027.1"/>
</dbReference>
<dbReference type="EC" id="3.1.1.96" evidence="4"/>
<dbReference type="OrthoDB" id="9801395at2"/>